<sequence length="68" mass="8270">MIPIFLLINLSYKINGYFTMRYQKEFYLHGAEINFQFTLGEDYDRLIIFFTDTLLFPPQFSFLASLWR</sequence>
<gene>
    <name evidence="1" type="ORF">ENU74_03645</name>
</gene>
<protein>
    <submittedName>
        <fullName evidence="1">Uncharacterized protein</fullName>
    </submittedName>
</protein>
<evidence type="ECO:0000313" key="1">
    <source>
        <dbReference type="EMBL" id="HGK63668.1"/>
    </source>
</evidence>
<name>A0A7V3ZV76_UNCW3</name>
<dbReference type="AlphaFoldDB" id="A0A7V3ZV76"/>
<comment type="caution">
    <text evidence="1">The sequence shown here is derived from an EMBL/GenBank/DDBJ whole genome shotgun (WGS) entry which is preliminary data.</text>
</comment>
<dbReference type="EMBL" id="DTDR01000094">
    <property type="protein sequence ID" value="HGK63668.1"/>
    <property type="molecule type" value="Genomic_DNA"/>
</dbReference>
<accession>A0A7V3ZV76</accession>
<organism evidence="1">
    <name type="scientific">candidate division WOR-3 bacterium</name>
    <dbReference type="NCBI Taxonomy" id="2052148"/>
    <lineage>
        <taxon>Bacteria</taxon>
        <taxon>Bacteria division WOR-3</taxon>
    </lineage>
</organism>
<proteinExistence type="predicted"/>
<reference evidence="1" key="1">
    <citation type="journal article" date="2020" name="mSystems">
        <title>Genome- and Community-Level Interaction Insights into Carbon Utilization and Element Cycling Functions of Hydrothermarchaeota in Hydrothermal Sediment.</title>
        <authorList>
            <person name="Zhou Z."/>
            <person name="Liu Y."/>
            <person name="Xu W."/>
            <person name="Pan J."/>
            <person name="Luo Z.H."/>
            <person name="Li M."/>
        </authorList>
    </citation>
    <scope>NUCLEOTIDE SEQUENCE [LARGE SCALE GENOMIC DNA]</scope>
    <source>
        <strain evidence="1">SpSt-697</strain>
    </source>
</reference>